<gene>
    <name evidence="1" type="ORF">MCOR_2323</name>
</gene>
<dbReference type="AlphaFoldDB" id="A0A6J7ZYJ3"/>
<dbReference type="Proteomes" id="UP000507470">
    <property type="component" value="Unassembled WGS sequence"/>
</dbReference>
<dbReference type="GO" id="GO:0009263">
    <property type="term" value="P:deoxyribonucleotide biosynthetic process"/>
    <property type="evidence" value="ECO:0007669"/>
    <property type="project" value="InterPro"/>
</dbReference>
<dbReference type="GO" id="GO:0004748">
    <property type="term" value="F:ribonucleoside-diphosphate reductase activity, thioredoxin disulfide as acceptor"/>
    <property type="evidence" value="ECO:0007669"/>
    <property type="project" value="TreeGrafter"/>
</dbReference>
<dbReference type="PANTHER" id="PTHR23409">
    <property type="entry name" value="RIBONUCLEOSIDE-DIPHOSPHATE REDUCTASE SMALL CHAIN"/>
    <property type="match status" value="1"/>
</dbReference>
<accession>A0A6J7ZYJ3</accession>
<evidence type="ECO:0000313" key="1">
    <source>
        <dbReference type="EMBL" id="CAC5359495.1"/>
    </source>
</evidence>
<sequence>MELSIFASPPNQVAIDKVFYTEERPISNLINESTPIEIVVSGAGNDYIDLRKSRLCVKMQIVKADGSSLVRNEQTGIINLPLQSMFSHVDVYMNNKLVSVNANNYPWKTYLKVILSSGSDEQNSQLQSQLYMKDDDPMDSLSLNGGFVSRYEYTKESRVFDLEGNLLEDSLLLDKYLINGVDIYMKLFRSSTPFLLMSGVPNPKYNVKILDVFYRTCRCKVDPGVILNHRNLLKENPAKYIINRSHVTQNVIQKGVTEFYWDSIFPKALPDKVVFGLVSQKAVNGDYTANPFNFQHFNLESVTLKINGSDVYGSPMKLDFGTNRNYSAAYVRLFEICEKWNKDAGLNITRTDFGKGYSLIAFTLNTNDFEEEFLNLVRNGNARLEMRFKAATTETINCLCYYQSQAILSCDETRDIKITEP</sequence>
<dbReference type="PANTHER" id="PTHR23409:SF21">
    <property type="entry name" value="CAPSID PROTEIN"/>
    <property type="match status" value="1"/>
</dbReference>
<organism evidence="1 2">
    <name type="scientific">Mytilus coruscus</name>
    <name type="common">Sea mussel</name>
    <dbReference type="NCBI Taxonomy" id="42192"/>
    <lineage>
        <taxon>Eukaryota</taxon>
        <taxon>Metazoa</taxon>
        <taxon>Spiralia</taxon>
        <taxon>Lophotrochozoa</taxon>
        <taxon>Mollusca</taxon>
        <taxon>Bivalvia</taxon>
        <taxon>Autobranchia</taxon>
        <taxon>Pteriomorphia</taxon>
        <taxon>Mytilida</taxon>
        <taxon>Mytiloidea</taxon>
        <taxon>Mytilidae</taxon>
        <taxon>Mytilinae</taxon>
        <taxon>Mytilus</taxon>
    </lineage>
</organism>
<dbReference type="EMBL" id="CACVKT020000492">
    <property type="protein sequence ID" value="CAC5359495.1"/>
    <property type="molecule type" value="Genomic_DNA"/>
</dbReference>
<keyword evidence="2" id="KW-1185">Reference proteome</keyword>
<protein>
    <submittedName>
        <fullName evidence="1">Uncharacterized protein</fullName>
    </submittedName>
</protein>
<evidence type="ECO:0000313" key="2">
    <source>
        <dbReference type="Proteomes" id="UP000507470"/>
    </source>
</evidence>
<reference evidence="1 2" key="1">
    <citation type="submission" date="2020-06" db="EMBL/GenBank/DDBJ databases">
        <authorList>
            <person name="Li R."/>
            <person name="Bekaert M."/>
        </authorList>
    </citation>
    <scope>NUCLEOTIDE SEQUENCE [LARGE SCALE GENOMIC DNA]</scope>
    <source>
        <strain evidence="2">wild</strain>
    </source>
</reference>
<dbReference type="OrthoDB" id="6059610at2759"/>
<dbReference type="InterPro" id="IPR000358">
    <property type="entry name" value="RNR_small_fam"/>
</dbReference>
<dbReference type="GO" id="GO:0005829">
    <property type="term" value="C:cytosol"/>
    <property type="evidence" value="ECO:0007669"/>
    <property type="project" value="TreeGrafter"/>
</dbReference>
<proteinExistence type="predicted"/>
<name>A0A6J7ZYJ3_MYTCO</name>